<dbReference type="Proteomes" id="UP000028725">
    <property type="component" value="Unassembled WGS sequence"/>
</dbReference>
<evidence type="ECO:0000313" key="2">
    <source>
        <dbReference type="Proteomes" id="UP000028725"/>
    </source>
</evidence>
<dbReference type="OrthoDB" id="5523682at2"/>
<dbReference type="AlphaFoldDB" id="A0A085WEV1"/>
<evidence type="ECO:0000313" key="1">
    <source>
        <dbReference type="EMBL" id="KFE66214.1"/>
    </source>
</evidence>
<dbReference type="PROSITE" id="PS51257">
    <property type="entry name" value="PROKAR_LIPOPROTEIN"/>
    <property type="match status" value="1"/>
</dbReference>
<dbReference type="RefSeq" id="WP_044192904.1">
    <property type="nucleotide sequence ID" value="NZ_JMCB01000011.1"/>
</dbReference>
<comment type="caution">
    <text evidence="1">The sequence shown here is derived from an EMBL/GenBank/DDBJ whole genome shotgun (WGS) entry which is preliminary data.</text>
</comment>
<proteinExistence type="predicted"/>
<accession>A0A085WEV1</accession>
<keyword evidence="2" id="KW-1185">Reference proteome</keyword>
<organism evidence="1 2">
    <name type="scientific">Hyalangium minutum</name>
    <dbReference type="NCBI Taxonomy" id="394096"/>
    <lineage>
        <taxon>Bacteria</taxon>
        <taxon>Pseudomonadati</taxon>
        <taxon>Myxococcota</taxon>
        <taxon>Myxococcia</taxon>
        <taxon>Myxococcales</taxon>
        <taxon>Cystobacterineae</taxon>
        <taxon>Archangiaceae</taxon>
        <taxon>Hyalangium</taxon>
    </lineage>
</organism>
<reference evidence="1 2" key="1">
    <citation type="submission" date="2014-04" db="EMBL/GenBank/DDBJ databases">
        <title>Genome assembly of Hyalangium minutum DSM 14724.</title>
        <authorList>
            <person name="Sharma G."/>
            <person name="Subramanian S."/>
        </authorList>
    </citation>
    <scope>NUCLEOTIDE SEQUENCE [LARGE SCALE GENOMIC DNA]</scope>
    <source>
        <strain evidence="1 2">DSM 14724</strain>
    </source>
</reference>
<dbReference type="STRING" id="394096.DB31_1279"/>
<gene>
    <name evidence="1" type="ORF">DB31_1279</name>
</gene>
<protein>
    <recommendedName>
        <fullName evidence="3">Lipoprotein</fullName>
    </recommendedName>
</protein>
<evidence type="ECO:0008006" key="3">
    <source>
        <dbReference type="Google" id="ProtNLM"/>
    </source>
</evidence>
<sequence length="139" mass="14724">MLKPGLTFATALLLTTGCASGTGAERLEREGNASLTGVLIAPPSVVRHGSTSCAGVRIHVAHVSEPARPLGNVMVKQSRERCLYVVSNLPSEAELQVEVSPASGWRCDDGQAPTLKPKPGVLKLHDYETATRDFRAMCG</sequence>
<name>A0A085WEV1_9BACT</name>
<dbReference type="EMBL" id="JMCB01000011">
    <property type="protein sequence ID" value="KFE66214.1"/>
    <property type="molecule type" value="Genomic_DNA"/>
</dbReference>